<evidence type="ECO:0000256" key="3">
    <source>
        <dbReference type="ARBA" id="ARBA00022448"/>
    </source>
</evidence>
<dbReference type="GO" id="GO:0005886">
    <property type="term" value="C:plasma membrane"/>
    <property type="evidence" value="ECO:0007669"/>
    <property type="project" value="UniProtKB-SubCell"/>
</dbReference>
<evidence type="ECO:0000313" key="9">
    <source>
        <dbReference type="EMBL" id="EOW87775.1"/>
    </source>
</evidence>
<reference evidence="9 10" key="1">
    <citation type="submission" date="2013-03" db="EMBL/GenBank/DDBJ databases">
        <title>The Genome Sequence of Enterococcus columbae ATCC_51263 (PacBio/Illumina hybrid assembly).</title>
        <authorList>
            <consortium name="The Broad Institute Genomics Platform"/>
            <consortium name="The Broad Institute Genome Sequencing Center for Infectious Disease"/>
            <person name="Earl A."/>
            <person name="Russ C."/>
            <person name="Gilmore M."/>
            <person name="Surin D."/>
            <person name="Walker B."/>
            <person name="Young S."/>
            <person name="Zeng Q."/>
            <person name="Gargeya S."/>
            <person name="Fitzgerald M."/>
            <person name="Haas B."/>
            <person name="Abouelleil A."/>
            <person name="Allen A.W."/>
            <person name="Alvarado L."/>
            <person name="Arachchi H.M."/>
            <person name="Berlin A.M."/>
            <person name="Chapman S.B."/>
            <person name="Gainer-Dewar J."/>
            <person name="Goldberg J."/>
            <person name="Griggs A."/>
            <person name="Gujja S."/>
            <person name="Hansen M."/>
            <person name="Howarth C."/>
            <person name="Imamovic A."/>
            <person name="Ireland A."/>
            <person name="Larimer J."/>
            <person name="McCowan C."/>
            <person name="Murphy C."/>
            <person name="Pearson M."/>
            <person name="Poon T.W."/>
            <person name="Priest M."/>
            <person name="Roberts A."/>
            <person name="Saif S."/>
            <person name="Shea T."/>
            <person name="Sisk P."/>
            <person name="Sykes S."/>
            <person name="Wortman J."/>
            <person name="Nusbaum C."/>
            <person name="Birren B."/>
        </authorList>
    </citation>
    <scope>NUCLEOTIDE SEQUENCE [LARGE SCALE GENOMIC DNA]</scope>
    <source>
        <strain evidence="9 10">ATCC 51263</strain>
    </source>
</reference>
<dbReference type="InterPro" id="IPR050890">
    <property type="entry name" value="PTS_EIIA_component"/>
</dbReference>
<dbReference type="GO" id="GO:0009401">
    <property type="term" value="P:phosphoenolpyruvate-dependent sugar phosphotransferase system"/>
    <property type="evidence" value="ECO:0007669"/>
    <property type="project" value="UniProtKB-KW"/>
</dbReference>
<gene>
    <name evidence="9" type="ORF">I568_00061</name>
</gene>
<organism evidence="9 10">
    <name type="scientific">Enterococcus columbae DSM 7374 = ATCC 51263</name>
    <dbReference type="NCBI Taxonomy" id="1121865"/>
    <lineage>
        <taxon>Bacteria</taxon>
        <taxon>Bacillati</taxon>
        <taxon>Bacillota</taxon>
        <taxon>Bacilli</taxon>
        <taxon>Lactobacillales</taxon>
        <taxon>Enterococcaceae</taxon>
        <taxon>Enterococcus</taxon>
    </lineage>
</organism>
<dbReference type="InterPro" id="IPR011055">
    <property type="entry name" value="Dup_hybrid_motif"/>
</dbReference>
<dbReference type="PROSITE" id="PS51093">
    <property type="entry name" value="PTS_EIIA_TYPE_1"/>
    <property type="match status" value="1"/>
</dbReference>
<dbReference type="GO" id="GO:0005737">
    <property type="term" value="C:cytoplasm"/>
    <property type="evidence" value="ECO:0007669"/>
    <property type="project" value="UniProtKB-SubCell"/>
</dbReference>
<keyword evidence="10" id="KW-1185">Reference proteome</keyword>
<evidence type="ECO:0000256" key="4">
    <source>
        <dbReference type="ARBA" id="ARBA00022597"/>
    </source>
</evidence>
<dbReference type="STRING" id="1121865.OMW_02214"/>
<dbReference type="Proteomes" id="UP000014113">
    <property type="component" value="Unassembled WGS sequence"/>
</dbReference>
<dbReference type="EMBL" id="ASWJ01000001">
    <property type="protein sequence ID" value="EOW87775.1"/>
    <property type="molecule type" value="Genomic_DNA"/>
</dbReference>
<evidence type="ECO:0000256" key="1">
    <source>
        <dbReference type="ARBA" id="ARBA00004496"/>
    </source>
</evidence>
<evidence type="ECO:0000256" key="5">
    <source>
        <dbReference type="ARBA" id="ARBA00022679"/>
    </source>
</evidence>
<dbReference type="Gene3D" id="2.70.70.10">
    <property type="entry name" value="Glucose Permease (Domain IIA)"/>
    <property type="match status" value="1"/>
</dbReference>
<keyword evidence="6" id="KW-0598">Phosphotransferase system</keyword>
<dbReference type="Pfam" id="PF00358">
    <property type="entry name" value="PTS_EIIA_1"/>
    <property type="match status" value="1"/>
</dbReference>
<accession>S1NFC9</accession>
<feature type="domain" description="PTS EIIA type-1" evidence="8">
    <location>
        <begin position="21"/>
        <end position="125"/>
    </location>
</feature>
<comment type="caution">
    <text evidence="9">The sequence shown here is derived from an EMBL/GenBank/DDBJ whole genome shotgun (WGS) entry which is preliminary data.</text>
</comment>
<keyword evidence="7" id="KW-0418">Kinase</keyword>
<dbReference type="AlphaFoldDB" id="S1NFC9"/>
<dbReference type="RefSeq" id="WP_016184308.1">
    <property type="nucleotide sequence ID" value="NZ_JXKI01000046.1"/>
</dbReference>
<dbReference type="eggNOG" id="COG2190">
    <property type="taxonomic scope" value="Bacteria"/>
</dbReference>
<evidence type="ECO:0000259" key="8">
    <source>
        <dbReference type="PROSITE" id="PS51093"/>
    </source>
</evidence>
<dbReference type="SUPFAM" id="SSF51261">
    <property type="entry name" value="Duplicated hybrid motif"/>
    <property type="match status" value="1"/>
</dbReference>
<sequence>MENIIKAPVSGFIQDITACSDSVFAEKMLGDGVIIRPSQNQIFSPITGKVTQFSDTKHAITIQSDDGLTILLHIGIDTVELKGEGFSSFVVLGQDVKAGSLLLDFDRDLISERGYEDTVILINLSSDSSITKLQLENEVSVQSEIIKIIF</sequence>
<dbReference type="FunFam" id="2.70.70.10:FF:000001">
    <property type="entry name" value="PTS system glucose-specific IIA component"/>
    <property type="match status" value="1"/>
</dbReference>
<dbReference type="PATRIC" id="fig|1121865.3.peg.2158"/>
<protein>
    <recommendedName>
        <fullName evidence="8">PTS EIIA type-1 domain-containing protein</fullName>
    </recommendedName>
</protein>
<keyword evidence="5" id="KW-0808">Transferase</keyword>
<comment type="subcellular location">
    <subcellularLocation>
        <location evidence="2">Cell membrane</location>
        <topology evidence="2">Multi-pass membrane protein</topology>
    </subcellularLocation>
    <subcellularLocation>
        <location evidence="1">Cytoplasm</location>
    </subcellularLocation>
</comment>
<dbReference type="PROSITE" id="PS00371">
    <property type="entry name" value="PTS_EIIA_TYPE_1_HIS"/>
    <property type="match status" value="1"/>
</dbReference>
<evidence type="ECO:0000313" key="10">
    <source>
        <dbReference type="Proteomes" id="UP000014113"/>
    </source>
</evidence>
<dbReference type="InterPro" id="IPR001127">
    <property type="entry name" value="PTS_EIIA_1_perm"/>
</dbReference>
<keyword evidence="3" id="KW-0813">Transport</keyword>
<evidence type="ECO:0000256" key="7">
    <source>
        <dbReference type="ARBA" id="ARBA00022777"/>
    </source>
</evidence>
<dbReference type="OrthoDB" id="9769191at2"/>
<dbReference type="GO" id="GO:0016301">
    <property type="term" value="F:kinase activity"/>
    <property type="evidence" value="ECO:0007669"/>
    <property type="project" value="UniProtKB-KW"/>
</dbReference>
<proteinExistence type="predicted"/>
<keyword evidence="4" id="KW-0762">Sugar transport</keyword>
<dbReference type="PANTHER" id="PTHR45008:SF1">
    <property type="entry name" value="PTS SYSTEM GLUCOSE-SPECIFIC EIIA COMPONENT"/>
    <property type="match status" value="1"/>
</dbReference>
<evidence type="ECO:0000256" key="6">
    <source>
        <dbReference type="ARBA" id="ARBA00022683"/>
    </source>
</evidence>
<name>S1NFC9_9ENTE</name>
<evidence type="ECO:0000256" key="2">
    <source>
        <dbReference type="ARBA" id="ARBA00004651"/>
    </source>
</evidence>
<dbReference type="PANTHER" id="PTHR45008">
    <property type="entry name" value="PTS SYSTEM GLUCOSE-SPECIFIC EIIA COMPONENT"/>
    <property type="match status" value="1"/>
</dbReference>
<dbReference type="NCBIfam" id="TIGR00830">
    <property type="entry name" value="PTBA"/>
    <property type="match status" value="1"/>
</dbReference>